<protein>
    <submittedName>
        <fullName evidence="2">Uncharacterized protein</fullName>
    </submittedName>
</protein>
<evidence type="ECO:0000313" key="3">
    <source>
        <dbReference type="Proteomes" id="UP001589858"/>
    </source>
</evidence>
<evidence type="ECO:0000313" key="2">
    <source>
        <dbReference type="EMBL" id="MFC0683415.1"/>
    </source>
</evidence>
<dbReference type="RefSeq" id="WP_267220279.1">
    <property type="nucleotide sequence ID" value="NZ_JAPCWC010000007.1"/>
</dbReference>
<keyword evidence="3" id="KW-1185">Reference proteome</keyword>
<feature type="coiled-coil region" evidence="1">
    <location>
        <begin position="3"/>
        <end position="51"/>
    </location>
</feature>
<proteinExistence type="predicted"/>
<organism evidence="2 3">
    <name type="scientific">Novosphingobium clariflavum</name>
    <dbReference type="NCBI Taxonomy" id="2029884"/>
    <lineage>
        <taxon>Bacteria</taxon>
        <taxon>Pseudomonadati</taxon>
        <taxon>Pseudomonadota</taxon>
        <taxon>Alphaproteobacteria</taxon>
        <taxon>Sphingomonadales</taxon>
        <taxon>Sphingomonadaceae</taxon>
        <taxon>Novosphingobium</taxon>
    </lineage>
</organism>
<comment type="caution">
    <text evidence="2">The sequence shown here is derived from an EMBL/GenBank/DDBJ whole genome shotgun (WGS) entry which is preliminary data.</text>
</comment>
<name>A0ABV6S2F9_9SPHN</name>
<gene>
    <name evidence="2" type="ORF">ACFFF8_02275</name>
</gene>
<reference evidence="2 3" key="1">
    <citation type="submission" date="2024-09" db="EMBL/GenBank/DDBJ databases">
        <authorList>
            <person name="Sun Q."/>
            <person name="Mori K."/>
        </authorList>
    </citation>
    <scope>NUCLEOTIDE SEQUENCE [LARGE SCALE GENOMIC DNA]</scope>
    <source>
        <strain evidence="2 3">CICC 11035S</strain>
    </source>
</reference>
<evidence type="ECO:0000256" key="1">
    <source>
        <dbReference type="SAM" id="Coils"/>
    </source>
</evidence>
<dbReference type="EMBL" id="JBHLTM010000009">
    <property type="protein sequence ID" value="MFC0683415.1"/>
    <property type="molecule type" value="Genomic_DNA"/>
</dbReference>
<dbReference type="Proteomes" id="UP001589858">
    <property type="component" value="Unassembled WGS sequence"/>
</dbReference>
<accession>A0ABV6S2F9</accession>
<sequence>MGMDRLEKAVTDLEQRIELLEEVLALVVYREEEAKKAEAELIRKIKEQQDACNVAAEKLVRSFTLNLNTKEGE</sequence>
<keyword evidence="1" id="KW-0175">Coiled coil</keyword>